<dbReference type="InterPro" id="IPR024079">
    <property type="entry name" value="MetalloPept_cat_dom_sf"/>
</dbReference>
<dbReference type="InterPro" id="IPR001590">
    <property type="entry name" value="Peptidase_M12B"/>
</dbReference>
<evidence type="ECO:0000256" key="8">
    <source>
        <dbReference type="PROSITE-ProRule" id="PRU00276"/>
    </source>
</evidence>
<keyword evidence="4 8" id="KW-0862">Zinc</keyword>
<dbReference type="InterPro" id="IPR051489">
    <property type="entry name" value="ADAM_Metalloproteinase"/>
</dbReference>
<keyword evidence="6" id="KW-1015">Disulfide bond</keyword>
<evidence type="ECO:0000256" key="9">
    <source>
        <dbReference type="SAM" id="SignalP"/>
    </source>
</evidence>
<keyword evidence="7" id="KW-0325">Glycoprotein</keyword>
<evidence type="ECO:0000313" key="12">
    <source>
        <dbReference type="Proteomes" id="UP001634394"/>
    </source>
</evidence>
<feature type="binding site" evidence="8">
    <location>
        <position position="372"/>
    </location>
    <ligand>
        <name>Zn(2+)</name>
        <dbReference type="ChEBI" id="CHEBI:29105"/>
        <note>catalytic</note>
    </ligand>
</feature>
<comment type="caution">
    <text evidence="8">Lacks conserved residue(s) required for the propagation of feature annotation.</text>
</comment>
<dbReference type="Pfam" id="PF13582">
    <property type="entry name" value="Reprolysin_3"/>
    <property type="match status" value="1"/>
</dbReference>
<dbReference type="AlphaFoldDB" id="A0ABD3VR54"/>
<keyword evidence="1" id="KW-0645">Protease</keyword>
<evidence type="ECO:0000313" key="11">
    <source>
        <dbReference type="EMBL" id="KAL3863926.1"/>
    </source>
</evidence>
<evidence type="ECO:0000256" key="6">
    <source>
        <dbReference type="ARBA" id="ARBA00023157"/>
    </source>
</evidence>
<keyword evidence="3" id="KW-0378">Hydrolase</keyword>
<feature type="signal peptide" evidence="9">
    <location>
        <begin position="1"/>
        <end position="15"/>
    </location>
</feature>
<dbReference type="SUPFAM" id="SSF55486">
    <property type="entry name" value="Metalloproteases ('zincins'), catalytic domain"/>
    <property type="match status" value="1"/>
</dbReference>
<evidence type="ECO:0000256" key="7">
    <source>
        <dbReference type="ARBA" id="ARBA00023180"/>
    </source>
</evidence>
<feature type="binding site" evidence="8">
    <location>
        <position position="376"/>
    </location>
    <ligand>
        <name>Zn(2+)</name>
        <dbReference type="ChEBI" id="CHEBI:29105"/>
        <note>catalytic</note>
    </ligand>
</feature>
<dbReference type="PANTHER" id="PTHR45702:SF2">
    <property type="entry name" value="KUZBANIAN, ISOFORM A"/>
    <property type="match status" value="1"/>
</dbReference>
<evidence type="ECO:0000256" key="4">
    <source>
        <dbReference type="ARBA" id="ARBA00022833"/>
    </source>
</evidence>
<sequence>MKFVILASAVCLVGSMPFNQNENSRKVDVRYIRLDGEGLRFRTKRESETSLKKKFEVDVNGKTVTLDLELNELVNEAVPMYVIEDGTLKTWENPTTDETLGFYQDRNNQASMLVRCKEELCKPIGTFTVNGQRYHLDLEGKSIESTSLLTPVENPPKVNISRNGDMIAVTLDTASVDSQTLTEVASPLYSNDTGVPDIYSSQRVSANENDIPLGTDIVEIMVYTDDVICKRFIALENNDKNAGLRVLRTYYALLVNEMDTIYQSFRTHPSNTAGLDIRLFLTGIVIACDFAAAPWSHDSGHSFYDALDLAAWQENQKKQYNFTYDIAMGISAKMKFHDLGVAFTSSICNNREGVNIIYENVSSTWLMTTAVHELGHNLGAAHDQNVNCPAGYLMSDIATSGTESTAKTQYEFSTCSVAQIQRTLTSLGSNRCTLKHTFNGTQYKGFRAGAIGGEVFTADYQCQLYYGAGSYACSKNSQTMCFSGIYCQTFTGCNGKMELVKERTECDLNKWCVRGQCVYKTTSATDAPSDCFLYKTCRQVGSEMMGDGCCQGSVTTDCCVSGSLTNSCIVQVRCS</sequence>
<feature type="domain" description="Peptidase M12B" evidence="10">
    <location>
        <begin position="216"/>
        <end position="426"/>
    </location>
</feature>
<gene>
    <name evidence="11" type="ORF">ACJMK2_005647</name>
</gene>
<organism evidence="11 12">
    <name type="scientific">Sinanodonta woodiana</name>
    <name type="common">Chinese pond mussel</name>
    <name type="synonym">Anodonta woodiana</name>
    <dbReference type="NCBI Taxonomy" id="1069815"/>
    <lineage>
        <taxon>Eukaryota</taxon>
        <taxon>Metazoa</taxon>
        <taxon>Spiralia</taxon>
        <taxon>Lophotrochozoa</taxon>
        <taxon>Mollusca</taxon>
        <taxon>Bivalvia</taxon>
        <taxon>Autobranchia</taxon>
        <taxon>Heteroconchia</taxon>
        <taxon>Palaeoheterodonta</taxon>
        <taxon>Unionida</taxon>
        <taxon>Unionoidea</taxon>
        <taxon>Unionidae</taxon>
        <taxon>Unioninae</taxon>
        <taxon>Sinanodonta</taxon>
    </lineage>
</organism>
<dbReference type="PROSITE" id="PS50215">
    <property type="entry name" value="ADAM_MEPRO"/>
    <property type="match status" value="1"/>
</dbReference>
<dbReference type="GO" id="GO:0046872">
    <property type="term" value="F:metal ion binding"/>
    <property type="evidence" value="ECO:0007669"/>
    <property type="project" value="UniProtKB-KW"/>
</dbReference>
<dbReference type="EMBL" id="JBJQND010000010">
    <property type="protein sequence ID" value="KAL3863926.1"/>
    <property type="molecule type" value="Genomic_DNA"/>
</dbReference>
<evidence type="ECO:0000256" key="5">
    <source>
        <dbReference type="ARBA" id="ARBA00023049"/>
    </source>
</evidence>
<proteinExistence type="predicted"/>
<keyword evidence="9" id="KW-0732">Signal</keyword>
<feature type="chain" id="PRO_5044834208" description="Peptidase M12B domain-containing protein" evidence="9">
    <location>
        <begin position="16"/>
        <end position="575"/>
    </location>
</feature>
<dbReference type="Pfam" id="PF17771">
    <property type="entry name" value="ADAMTS_CR_2"/>
    <property type="match status" value="1"/>
</dbReference>
<comment type="caution">
    <text evidence="11">The sequence shown here is derived from an EMBL/GenBank/DDBJ whole genome shotgun (WGS) entry which is preliminary data.</text>
</comment>
<evidence type="ECO:0000256" key="2">
    <source>
        <dbReference type="ARBA" id="ARBA00022723"/>
    </source>
</evidence>
<dbReference type="Proteomes" id="UP001634394">
    <property type="component" value="Unassembled WGS sequence"/>
</dbReference>
<dbReference type="PANTHER" id="PTHR45702">
    <property type="entry name" value="ADAM10/ADAM17 METALLOPEPTIDASE FAMILY MEMBER"/>
    <property type="match status" value="1"/>
</dbReference>
<dbReference type="GO" id="GO:0008237">
    <property type="term" value="F:metallopeptidase activity"/>
    <property type="evidence" value="ECO:0007669"/>
    <property type="project" value="UniProtKB-KW"/>
</dbReference>
<dbReference type="GO" id="GO:0006508">
    <property type="term" value="P:proteolysis"/>
    <property type="evidence" value="ECO:0007669"/>
    <property type="project" value="UniProtKB-KW"/>
</dbReference>
<keyword evidence="2 8" id="KW-0479">Metal-binding</keyword>
<evidence type="ECO:0000256" key="1">
    <source>
        <dbReference type="ARBA" id="ARBA00022670"/>
    </source>
</evidence>
<dbReference type="InterPro" id="IPR041645">
    <property type="entry name" value="ADAMTS_CR_2"/>
</dbReference>
<keyword evidence="5" id="KW-0482">Metalloprotease</keyword>
<protein>
    <recommendedName>
        <fullName evidence="10">Peptidase M12B domain-containing protein</fullName>
    </recommendedName>
</protein>
<feature type="active site" evidence="8">
    <location>
        <position position="373"/>
    </location>
</feature>
<evidence type="ECO:0000256" key="3">
    <source>
        <dbReference type="ARBA" id="ARBA00022801"/>
    </source>
</evidence>
<keyword evidence="12" id="KW-1185">Reference proteome</keyword>
<feature type="binding site" evidence="8">
    <location>
        <position position="382"/>
    </location>
    <ligand>
        <name>Zn(2+)</name>
        <dbReference type="ChEBI" id="CHEBI:29105"/>
        <note>catalytic</note>
    </ligand>
</feature>
<dbReference type="Gene3D" id="3.40.1620.60">
    <property type="match status" value="1"/>
</dbReference>
<evidence type="ECO:0000259" key="10">
    <source>
        <dbReference type="PROSITE" id="PS50215"/>
    </source>
</evidence>
<name>A0ABD3VR54_SINWO</name>
<accession>A0ABD3VR54</accession>
<dbReference type="Gene3D" id="3.40.390.10">
    <property type="entry name" value="Collagenase (Catalytic Domain)"/>
    <property type="match status" value="1"/>
</dbReference>
<reference evidence="11 12" key="1">
    <citation type="submission" date="2024-11" db="EMBL/GenBank/DDBJ databases">
        <title>Chromosome-level genome assembly of the freshwater bivalve Anodonta woodiana.</title>
        <authorList>
            <person name="Chen X."/>
        </authorList>
    </citation>
    <scope>NUCLEOTIDE SEQUENCE [LARGE SCALE GENOMIC DNA]</scope>
    <source>
        <strain evidence="11">MN2024</strain>
        <tissue evidence="11">Gills</tissue>
    </source>
</reference>